<sequence>MLTGPKSTFSEAFDYESFAATFGPADIIYYSSLTLIHRGTASSGSAQDISPACYEAAHQGLQAHLNYYPRLTCSGDHVLSNYAFWIFYYTSFTPFVVTFLHCVAHSDQDDLKLLQEVLSSLEQVGSALDYAEKQLFLCKALFRIAEAFLNSHTTAQNNHAVTGSTATFCIPLQNPFSDEWAGLDRFLEGTEDWDMTTVDPASFLLDDAM</sequence>
<reference evidence="1 2" key="1">
    <citation type="submission" date="2017-06" db="EMBL/GenBank/DDBJ databases">
        <title>Comparative genomic analysis of Ambrosia Fusariam Clade fungi.</title>
        <authorList>
            <person name="Stajich J.E."/>
            <person name="Carrillo J."/>
            <person name="Kijimoto T."/>
            <person name="Eskalen A."/>
            <person name="O'Donnell K."/>
            <person name="Kasson M."/>
        </authorList>
    </citation>
    <scope>NUCLEOTIDE SEQUENCE [LARGE SCALE GENOMIC DNA]</scope>
    <source>
        <strain evidence="1 2">NRRL62579</strain>
    </source>
</reference>
<gene>
    <name evidence="1" type="ORF">CEP52_008673</name>
</gene>
<accession>A0A428TGR8</accession>
<proteinExistence type="predicted"/>
<keyword evidence="2" id="KW-1185">Reference proteome</keyword>
<protein>
    <submittedName>
        <fullName evidence="1">Uncharacterized protein</fullName>
    </submittedName>
</protein>
<dbReference type="EMBL" id="NKCK01000086">
    <property type="protein sequence ID" value="RSM01219.1"/>
    <property type="molecule type" value="Genomic_DNA"/>
</dbReference>
<dbReference type="AlphaFoldDB" id="A0A428TGR8"/>
<dbReference type="Proteomes" id="UP000287144">
    <property type="component" value="Unassembled WGS sequence"/>
</dbReference>
<organism evidence="1 2">
    <name type="scientific">Fusarium oligoseptatum</name>
    <dbReference type="NCBI Taxonomy" id="2604345"/>
    <lineage>
        <taxon>Eukaryota</taxon>
        <taxon>Fungi</taxon>
        <taxon>Dikarya</taxon>
        <taxon>Ascomycota</taxon>
        <taxon>Pezizomycotina</taxon>
        <taxon>Sordariomycetes</taxon>
        <taxon>Hypocreomycetidae</taxon>
        <taxon>Hypocreales</taxon>
        <taxon>Nectriaceae</taxon>
        <taxon>Fusarium</taxon>
        <taxon>Fusarium solani species complex</taxon>
    </lineage>
</organism>
<comment type="caution">
    <text evidence="1">The sequence shown here is derived from an EMBL/GenBank/DDBJ whole genome shotgun (WGS) entry which is preliminary data.</text>
</comment>
<name>A0A428TGR8_9HYPO</name>
<evidence type="ECO:0000313" key="2">
    <source>
        <dbReference type="Proteomes" id="UP000287144"/>
    </source>
</evidence>
<evidence type="ECO:0000313" key="1">
    <source>
        <dbReference type="EMBL" id="RSM01219.1"/>
    </source>
</evidence>
<dbReference type="STRING" id="1325735.A0A428TGR8"/>